<evidence type="ECO:0000256" key="2">
    <source>
        <dbReference type="SAM" id="Phobius"/>
    </source>
</evidence>
<feature type="region of interest" description="Disordered" evidence="1">
    <location>
        <begin position="272"/>
        <end position="301"/>
    </location>
</feature>
<gene>
    <name evidence="4" type="ordered locus">Dhaf_2704</name>
</gene>
<dbReference type="KEGG" id="dhd:Dhaf_2704"/>
<evidence type="ECO:0000313" key="5">
    <source>
        <dbReference type="Proteomes" id="UP000007726"/>
    </source>
</evidence>
<organism evidence="4 5">
    <name type="scientific">Desulfitobacterium hafniense (strain DSM 10664 / DCB-2)</name>
    <dbReference type="NCBI Taxonomy" id="272564"/>
    <lineage>
        <taxon>Bacteria</taxon>
        <taxon>Bacillati</taxon>
        <taxon>Bacillota</taxon>
        <taxon>Clostridia</taxon>
        <taxon>Eubacteriales</taxon>
        <taxon>Desulfitobacteriaceae</taxon>
        <taxon>Desulfitobacterium</taxon>
    </lineage>
</organism>
<feature type="chain" id="PRO_5002869650" evidence="3">
    <location>
        <begin position="22"/>
        <end position="387"/>
    </location>
</feature>
<name>B8FWB8_DESHD</name>
<evidence type="ECO:0000313" key="4">
    <source>
        <dbReference type="EMBL" id="ACL20730.1"/>
    </source>
</evidence>
<sequence length="387" mass="42733">MRYKIILLTLLFMLVTPGVFAADYPDFSSVLSQHNEYPLKGLIMTKVSNDYTFSVIEGPGTIVVQDIYTDQYGNMRLSLYSTNGNLQLTQYINTGGGWNFSSCTGLVSGWVKSLALYNEGIQSVLFSTFDLTDGVDSIPVGEMGTIEDGQYVPPNVPVIGEGVTFISPSSGYKDTPSTWQFRVMYNMPVDLSAEKEDIALQVLGGQEGTGRVISHDFNFEMDSTGQRWARGIVTFERGVKIGVNTISFNVSYKYKTLANHLTVERFTGIVDEDGDGIDDRTGQPIQPPEPEPPVDETPQRDDYEDGVLGSISYSLDYVKHYITAPFRFIGESLSGFVEWLQTSSGWVASVSGFFGAIFAFLPAELSSALIMLFMVVVVFTVMRVMRG</sequence>
<evidence type="ECO:0000256" key="3">
    <source>
        <dbReference type="SAM" id="SignalP"/>
    </source>
</evidence>
<dbReference type="EMBL" id="CP001336">
    <property type="protein sequence ID" value="ACL20730.1"/>
    <property type="molecule type" value="Genomic_DNA"/>
</dbReference>
<reference evidence="4 5" key="1">
    <citation type="journal article" date="2012" name="BMC Microbiol.">
        <title>Genome sequence of Desulfitobacterium hafniense DCB-2, a Gram-positive anaerobe capable of dehalogenation and metal reduction.</title>
        <authorList>
            <person name="Kim S.H."/>
            <person name="Harzman C."/>
            <person name="Davis J.K."/>
            <person name="Hutcheson R."/>
            <person name="Broderick J.B."/>
            <person name="Marsh T.L."/>
            <person name="Tiedje J.M."/>
        </authorList>
    </citation>
    <scope>NUCLEOTIDE SEQUENCE [LARGE SCALE GENOMIC DNA]</scope>
    <source>
        <strain evidence="5">DSM 10664 / DCB-2</strain>
    </source>
</reference>
<protein>
    <submittedName>
        <fullName evidence="4">Uncharacterized protein</fullName>
    </submittedName>
</protein>
<dbReference type="HOGENOM" id="CLU_713153_0_0_9"/>
<accession>B8FWB8</accession>
<proteinExistence type="predicted"/>
<feature type="signal peptide" evidence="3">
    <location>
        <begin position="1"/>
        <end position="21"/>
    </location>
</feature>
<evidence type="ECO:0000256" key="1">
    <source>
        <dbReference type="SAM" id="MobiDB-lite"/>
    </source>
</evidence>
<keyword evidence="2" id="KW-1133">Transmembrane helix</keyword>
<keyword evidence="2" id="KW-0812">Transmembrane</keyword>
<dbReference type="Proteomes" id="UP000007726">
    <property type="component" value="Chromosome"/>
</dbReference>
<feature type="transmembrane region" description="Helical" evidence="2">
    <location>
        <begin position="368"/>
        <end position="385"/>
    </location>
</feature>
<dbReference type="AlphaFoldDB" id="B8FWB8"/>
<dbReference type="RefSeq" id="WP_015944172.1">
    <property type="nucleotide sequence ID" value="NC_011830.1"/>
</dbReference>
<keyword evidence="3" id="KW-0732">Signal</keyword>
<keyword evidence="2" id="KW-0472">Membrane</keyword>